<dbReference type="Gene3D" id="1.10.575.10">
    <property type="entry name" value="P1 Nuclease"/>
    <property type="match status" value="1"/>
</dbReference>
<dbReference type="AlphaFoldDB" id="A0A495J439"/>
<keyword evidence="8" id="KW-1185">Reference proteome</keyword>
<evidence type="ECO:0000313" key="8">
    <source>
        <dbReference type="Proteomes" id="UP000268007"/>
    </source>
</evidence>
<dbReference type="Proteomes" id="UP000268007">
    <property type="component" value="Unassembled WGS sequence"/>
</dbReference>
<dbReference type="InterPro" id="IPR008947">
    <property type="entry name" value="PLipase_C/P1_nuclease_dom_sf"/>
</dbReference>
<keyword evidence="1" id="KW-0540">Nuclease</keyword>
<accession>A0A495J439</accession>
<comment type="caution">
    <text evidence="7">The sequence shown here is derived from an EMBL/GenBank/DDBJ whole genome shotgun (WGS) entry which is preliminary data.</text>
</comment>
<protein>
    <submittedName>
        <fullName evidence="7">S1/P1 nuclease</fullName>
    </submittedName>
</protein>
<gene>
    <name evidence="7" type="ORF">BDD43_3660</name>
</gene>
<keyword evidence="2" id="KW-0479">Metal-binding</keyword>
<keyword evidence="3" id="KW-0255">Endonuclease</keyword>
<evidence type="ECO:0000256" key="3">
    <source>
        <dbReference type="ARBA" id="ARBA00022759"/>
    </source>
</evidence>
<name>A0A495J439_9SPHI</name>
<dbReference type="GO" id="GO:0006308">
    <property type="term" value="P:DNA catabolic process"/>
    <property type="evidence" value="ECO:0007669"/>
    <property type="project" value="InterPro"/>
</dbReference>
<dbReference type="InterPro" id="IPR003154">
    <property type="entry name" value="S1/P1nuclease"/>
</dbReference>
<evidence type="ECO:0000256" key="5">
    <source>
        <dbReference type="ARBA" id="ARBA00023157"/>
    </source>
</evidence>
<dbReference type="PANTHER" id="PTHR33146:SF26">
    <property type="entry name" value="ENDONUCLEASE 4"/>
    <property type="match status" value="1"/>
</dbReference>
<dbReference type="GO" id="GO:0004519">
    <property type="term" value="F:endonuclease activity"/>
    <property type="evidence" value="ECO:0007669"/>
    <property type="project" value="UniProtKB-KW"/>
</dbReference>
<evidence type="ECO:0000313" key="7">
    <source>
        <dbReference type="EMBL" id="RKR83451.1"/>
    </source>
</evidence>
<organism evidence="7 8">
    <name type="scientific">Mucilaginibacter gracilis</name>
    <dbReference type="NCBI Taxonomy" id="423350"/>
    <lineage>
        <taxon>Bacteria</taxon>
        <taxon>Pseudomonadati</taxon>
        <taxon>Bacteroidota</taxon>
        <taxon>Sphingobacteriia</taxon>
        <taxon>Sphingobacteriales</taxon>
        <taxon>Sphingobacteriaceae</taxon>
        <taxon>Mucilaginibacter</taxon>
    </lineage>
</organism>
<sequence>MNIMKKLILIALFFYIPVQTMAWGQLGHRVVAQIADAYLTPKARIELEKILGNESLAMAANWADFIKSDPNYKYLYTWHYVDLKEGMTFEQAEEYLKTDTIPNAFNKLNFMIKELKTNKTLAKDKKLLYVRMIIHVVGDIHQPFHAGRADDQGGNKIQLMWGNEQTNMHSIWDTKLIETQQYSYTEYAHNLNHTTAAQRAEWQKTSLAHWIYESNQIAESLYGEIKEPNQKLNTYNYIFLHIHTAEEQMLKGGVRLAGILNQIFG</sequence>
<reference evidence="7 8" key="1">
    <citation type="submission" date="2018-10" db="EMBL/GenBank/DDBJ databases">
        <title>Genomic Encyclopedia of Archaeal and Bacterial Type Strains, Phase II (KMG-II): from individual species to whole genera.</title>
        <authorList>
            <person name="Goeker M."/>
        </authorList>
    </citation>
    <scope>NUCLEOTIDE SEQUENCE [LARGE SCALE GENOMIC DNA]</scope>
    <source>
        <strain evidence="7 8">DSM 18602</strain>
    </source>
</reference>
<keyword evidence="4" id="KW-0378">Hydrolase</keyword>
<keyword evidence="5" id="KW-1015">Disulfide bond</keyword>
<dbReference type="GO" id="GO:0003676">
    <property type="term" value="F:nucleic acid binding"/>
    <property type="evidence" value="ECO:0007669"/>
    <property type="project" value="InterPro"/>
</dbReference>
<dbReference type="SUPFAM" id="SSF48537">
    <property type="entry name" value="Phospholipase C/P1 nuclease"/>
    <property type="match status" value="1"/>
</dbReference>
<evidence type="ECO:0000256" key="6">
    <source>
        <dbReference type="ARBA" id="ARBA00023180"/>
    </source>
</evidence>
<evidence type="ECO:0000256" key="4">
    <source>
        <dbReference type="ARBA" id="ARBA00022801"/>
    </source>
</evidence>
<dbReference type="CDD" id="cd11010">
    <property type="entry name" value="S1-P1_nuclease"/>
    <property type="match status" value="1"/>
</dbReference>
<evidence type="ECO:0000256" key="1">
    <source>
        <dbReference type="ARBA" id="ARBA00022722"/>
    </source>
</evidence>
<keyword evidence="6" id="KW-0325">Glycoprotein</keyword>
<dbReference type="EMBL" id="RBKU01000001">
    <property type="protein sequence ID" value="RKR83451.1"/>
    <property type="molecule type" value="Genomic_DNA"/>
</dbReference>
<dbReference type="OrthoDB" id="267579at2"/>
<proteinExistence type="predicted"/>
<dbReference type="GO" id="GO:0016788">
    <property type="term" value="F:hydrolase activity, acting on ester bonds"/>
    <property type="evidence" value="ECO:0007669"/>
    <property type="project" value="InterPro"/>
</dbReference>
<dbReference type="GO" id="GO:0046872">
    <property type="term" value="F:metal ion binding"/>
    <property type="evidence" value="ECO:0007669"/>
    <property type="project" value="UniProtKB-KW"/>
</dbReference>
<dbReference type="Pfam" id="PF02265">
    <property type="entry name" value="S1-P1_nuclease"/>
    <property type="match status" value="1"/>
</dbReference>
<evidence type="ECO:0000256" key="2">
    <source>
        <dbReference type="ARBA" id="ARBA00022723"/>
    </source>
</evidence>
<dbReference type="PANTHER" id="PTHR33146">
    <property type="entry name" value="ENDONUCLEASE 4"/>
    <property type="match status" value="1"/>
</dbReference>